<dbReference type="Gene3D" id="3.40.50.720">
    <property type="entry name" value="NAD(P)-binding Rossmann-like Domain"/>
    <property type="match status" value="1"/>
</dbReference>
<evidence type="ECO:0000313" key="4">
    <source>
        <dbReference type="Proteomes" id="UP000823486"/>
    </source>
</evidence>
<name>A0ABS2QNK1_9BACI</name>
<evidence type="ECO:0000313" key="3">
    <source>
        <dbReference type="EMBL" id="MBM7693851.1"/>
    </source>
</evidence>
<organism evidence="3 4">
    <name type="scientific">Peribacillus deserti</name>
    <dbReference type="NCBI Taxonomy" id="673318"/>
    <lineage>
        <taxon>Bacteria</taxon>
        <taxon>Bacillati</taxon>
        <taxon>Bacillota</taxon>
        <taxon>Bacilli</taxon>
        <taxon>Bacillales</taxon>
        <taxon>Bacillaceae</taxon>
        <taxon>Peribacillus</taxon>
    </lineage>
</organism>
<dbReference type="InterPro" id="IPR036291">
    <property type="entry name" value="NAD(P)-bd_dom_sf"/>
</dbReference>
<proteinExistence type="predicted"/>
<comment type="caution">
    <text evidence="3">The sequence shown here is derived from an EMBL/GenBank/DDBJ whole genome shotgun (WGS) entry which is preliminary data.</text>
</comment>
<dbReference type="SUPFAM" id="SSF51735">
    <property type="entry name" value="NAD(P)-binding Rossmann-fold domains"/>
    <property type="match status" value="1"/>
</dbReference>
<evidence type="ECO:0000259" key="2">
    <source>
        <dbReference type="Pfam" id="PF21378"/>
    </source>
</evidence>
<dbReference type="SUPFAM" id="SSF55347">
    <property type="entry name" value="Glyceraldehyde-3-phosphate dehydrogenase-like, C-terminal domain"/>
    <property type="match status" value="1"/>
</dbReference>
<dbReference type="InterPro" id="IPR051317">
    <property type="entry name" value="Gfo/Idh/MocA_oxidoreduct"/>
</dbReference>
<gene>
    <name evidence="3" type="ORF">JOC77_003295</name>
</gene>
<evidence type="ECO:0000259" key="1">
    <source>
        <dbReference type="Pfam" id="PF01408"/>
    </source>
</evidence>
<dbReference type="Proteomes" id="UP000823486">
    <property type="component" value="Unassembled WGS sequence"/>
</dbReference>
<dbReference type="EMBL" id="JAFBFI010000016">
    <property type="protein sequence ID" value="MBM7693851.1"/>
    <property type="molecule type" value="Genomic_DNA"/>
</dbReference>
<feature type="domain" description="YceM-like C-terminal" evidence="2">
    <location>
        <begin position="128"/>
        <end position="225"/>
    </location>
</feature>
<dbReference type="RefSeq" id="WP_204544935.1">
    <property type="nucleotide sequence ID" value="NZ_JAFBFI010000016.1"/>
</dbReference>
<dbReference type="InterPro" id="IPR048477">
    <property type="entry name" value="YceM-like_C"/>
</dbReference>
<protein>
    <submittedName>
        <fullName evidence="3">Virulence factor</fullName>
    </submittedName>
</protein>
<reference evidence="3 4" key="1">
    <citation type="submission" date="2021-01" db="EMBL/GenBank/DDBJ databases">
        <title>Genomic Encyclopedia of Type Strains, Phase IV (KMG-IV): sequencing the most valuable type-strain genomes for metagenomic binning, comparative biology and taxonomic classification.</title>
        <authorList>
            <person name="Goeker M."/>
        </authorList>
    </citation>
    <scope>NUCLEOTIDE SEQUENCE [LARGE SCALE GENOMIC DNA]</scope>
    <source>
        <strain evidence="3 4">DSM 105482</strain>
    </source>
</reference>
<dbReference type="PANTHER" id="PTHR43708">
    <property type="entry name" value="CONSERVED EXPRESSED OXIDOREDUCTASE (EUROFUNG)"/>
    <property type="match status" value="1"/>
</dbReference>
<sequence>MLKIGVIGLGDIAQKAYLPIFSGISEAEFHLYTRNQDKLKDIGRKYRWEQLHDSLESIIQSGIIGAFVHTSTESHEEIISKLLENGIHVFVDKPITYNYQSSKALVDLAQEKNVILTVGFNRRFAPPYQFINQIKDRNMILMQKNRKSQPDEIRRFIFDDFIHVVDTIRHLYPYEIEQTIITGKSNSGKLSHVTLQLHSKDGTAIGIMNRDSGTSEEKVEVFGPDEKRAALNVTDTVIFQNKNEWKPGGNDWEPTLRKRGFEQMILNFIDSLKGDANPYITAEDALITHRLCEKIVIQLERE</sequence>
<dbReference type="Pfam" id="PF21378">
    <property type="entry name" value="YceM-like_C"/>
    <property type="match status" value="1"/>
</dbReference>
<dbReference type="PANTHER" id="PTHR43708:SF4">
    <property type="entry name" value="OXIDOREDUCTASE YCEM-RELATED"/>
    <property type="match status" value="1"/>
</dbReference>
<keyword evidence="4" id="KW-1185">Reference proteome</keyword>
<feature type="domain" description="Gfo/Idh/MocA-like oxidoreductase N-terminal" evidence="1">
    <location>
        <begin position="2"/>
        <end position="120"/>
    </location>
</feature>
<dbReference type="Gene3D" id="3.30.360.10">
    <property type="entry name" value="Dihydrodipicolinate Reductase, domain 2"/>
    <property type="match status" value="1"/>
</dbReference>
<dbReference type="InterPro" id="IPR000683">
    <property type="entry name" value="Gfo/Idh/MocA-like_OxRdtase_N"/>
</dbReference>
<accession>A0ABS2QNK1</accession>
<dbReference type="Pfam" id="PF01408">
    <property type="entry name" value="GFO_IDH_MocA"/>
    <property type="match status" value="1"/>
</dbReference>